<feature type="transmembrane region" description="Helical" evidence="7">
    <location>
        <begin position="65"/>
        <end position="87"/>
    </location>
</feature>
<feature type="transmembrane region" description="Helical" evidence="7">
    <location>
        <begin position="99"/>
        <end position="120"/>
    </location>
</feature>
<dbReference type="SUPFAM" id="SSF161098">
    <property type="entry name" value="MetI-like"/>
    <property type="match status" value="1"/>
</dbReference>
<accession>A0A841TZI2</accession>
<dbReference type="Gene3D" id="1.10.3720.10">
    <property type="entry name" value="MetI-like"/>
    <property type="match status" value="1"/>
</dbReference>
<feature type="transmembrane region" description="Helical" evidence="7">
    <location>
        <begin position="12"/>
        <end position="33"/>
    </location>
</feature>
<dbReference type="Pfam" id="PF00528">
    <property type="entry name" value="BPD_transp_1"/>
    <property type="match status" value="1"/>
</dbReference>
<dbReference type="GO" id="GO:0005886">
    <property type="term" value="C:plasma membrane"/>
    <property type="evidence" value="ECO:0007669"/>
    <property type="project" value="UniProtKB-SubCell"/>
</dbReference>
<evidence type="ECO:0000259" key="8">
    <source>
        <dbReference type="PROSITE" id="PS50928"/>
    </source>
</evidence>
<dbReference type="Proteomes" id="UP000553776">
    <property type="component" value="Unassembled WGS sequence"/>
</dbReference>
<comment type="subcellular location">
    <subcellularLocation>
        <location evidence="1 7">Cell membrane</location>
        <topology evidence="1 7">Multi-pass membrane protein</topology>
    </subcellularLocation>
</comment>
<feature type="domain" description="ABC transmembrane type-1" evidence="8">
    <location>
        <begin position="61"/>
        <end position="245"/>
    </location>
</feature>
<comment type="caution">
    <text evidence="9">The sequence shown here is derived from an EMBL/GenBank/DDBJ whole genome shotgun (WGS) entry which is preliminary data.</text>
</comment>
<dbReference type="EMBL" id="JACJVR010000054">
    <property type="protein sequence ID" value="MBB6692522.1"/>
    <property type="molecule type" value="Genomic_DNA"/>
</dbReference>
<evidence type="ECO:0000313" key="10">
    <source>
        <dbReference type="Proteomes" id="UP000553776"/>
    </source>
</evidence>
<comment type="similarity">
    <text evidence="7">Belongs to the binding-protein-dependent transport system permease family.</text>
</comment>
<evidence type="ECO:0000256" key="7">
    <source>
        <dbReference type="RuleBase" id="RU363032"/>
    </source>
</evidence>
<keyword evidence="6 7" id="KW-0472">Membrane</keyword>
<dbReference type="PANTHER" id="PTHR30151:SF41">
    <property type="entry name" value="ABC TRANSPORTER PERMEASE PROTEIN"/>
    <property type="match status" value="1"/>
</dbReference>
<evidence type="ECO:0000256" key="6">
    <source>
        <dbReference type="ARBA" id="ARBA00023136"/>
    </source>
</evidence>
<feature type="transmembrane region" description="Helical" evidence="7">
    <location>
        <begin position="226"/>
        <end position="245"/>
    </location>
</feature>
<evidence type="ECO:0000256" key="5">
    <source>
        <dbReference type="ARBA" id="ARBA00022989"/>
    </source>
</evidence>
<dbReference type="InterPro" id="IPR035906">
    <property type="entry name" value="MetI-like_sf"/>
</dbReference>
<feature type="transmembrane region" description="Helical" evidence="7">
    <location>
        <begin position="126"/>
        <end position="146"/>
    </location>
</feature>
<evidence type="ECO:0000256" key="1">
    <source>
        <dbReference type="ARBA" id="ARBA00004651"/>
    </source>
</evidence>
<dbReference type="InterPro" id="IPR000515">
    <property type="entry name" value="MetI-like"/>
</dbReference>
<dbReference type="AlphaFoldDB" id="A0A841TZI2"/>
<feature type="transmembrane region" description="Helical" evidence="7">
    <location>
        <begin position="176"/>
        <end position="197"/>
    </location>
</feature>
<dbReference type="PROSITE" id="PS50928">
    <property type="entry name" value="ABC_TM1"/>
    <property type="match status" value="1"/>
</dbReference>
<keyword evidence="10" id="KW-1185">Reference proteome</keyword>
<gene>
    <name evidence="9" type="ORF">H7B90_14025</name>
</gene>
<keyword evidence="2 7" id="KW-0813">Transport</keyword>
<evidence type="ECO:0000256" key="4">
    <source>
        <dbReference type="ARBA" id="ARBA00022692"/>
    </source>
</evidence>
<keyword evidence="4 7" id="KW-0812">Transmembrane</keyword>
<protein>
    <submittedName>
        <fullName evidence="9">ABC transporter permease</fullName>
    </submittedName>
</protein>
<dbReference type="PANTHER" id="PTHR30151">
    <property type="entry name" value="ALKANE SULFONATE ABC TRANSPORTER-RELATED, MEMBRANE SUBUNIT"/>
    <property type="match status" value="1"/>
</dbReference>
<sequence>MNPVFSNLLSRIGPPLIAFVLFVGAWQAVVAIAELPTYLLPKPSDIVAAAADNWTHLLGSVSTTLIETILGFLLSVIGGVLGAILLASSKIVERSIYPYAIVLQTIPIVAVAPIIVIWFGAGIRSIVTIAFLIGFCPMLSNTLIGLNSTDKNLNNLFTLYNATKWQTMWRLRIPAALPYIVGGLKISCSLCVIGAIVGEYVAGVGGGQGGLGYAITYAAMRIQTPYLFACGLMASILGIAFYQIVNGLSRKWLGSWHESEMRGDHD</sequence>
<dbReference type="CDD" id="cd06261">
    <property type="entry name" value="TM_PBP2"/>
    <property type="match status" value="1"/>
</dbReference>
<reference evidence="9 10" key="1">
    <citation type="submission" date="2020-08" db="EMBL/GenBank/DDBJ databases">
        <title>Cohnella phylogeny.</title>
        <authorList>
            <person name="Dunlap C."/>
        </authorList>
    </citation>
    <scope>NUCLEOTIDE SEQUENCE [LARGE SCALE GENOMIC DNA]</scope>
    <source>
        <strain evidence="9 10">DSM 25239</strain>
    </source>
</reference>
<evidence type="ECO:0000313" key="9">
    <source>
        <dbReference type="EMBL" id="MBB6692522.1"/>
    </source>
</evidence>
<keyword evidence="5 7" id="KW-1133">Transmembrane helix</keyword>
<evidence type="ECO:0000256" key="3">
    <source>
        <dbReference type="ARBA" id="ARBA00022475"/>
    </source>
</evidence>
<organism evidence="9 10">
    <name type="scientific">Cohnella xylanilytica</name>
    <dbReference type="NCBI Taxonomy" id="557555"/>
    <lineage>
        <taxon>Bacteria</taxon>
        <taxon>Bacillati</taxon>
        <taxon>Bacillota</taxon>
        <taxon>Bacilli</taxon>
        <taxon>Bacillales</taxon>
        <taxon>Paenibacillaceae</taxon>
        <taxon>Cohnella</taxon>
    </lineage>
</organism>
<dbReference type="GO" id="GO:0055085">
    <property type="term" value="P:transmembrane transport"/>
    <property type="evidence" value="ECO:0007669"/>
    <property type="project" value="InterPro"/>
</dbReference>
<evidence type="ECO:0000256" key="2">
    <source>
        <dbReference type="ARBA" id="ARBA00022448"/>
    </source>
</evidence>
<name>A0A841TZI2_9BACL</name>
<keyword evidence="3" id="KW-1003">Cell membrane</keyword>
<proteinExistence type="inferred from homology"/>
<dbReference type="RefSeq" id="WP_185136510.1">
    <property type="nucleotide sequence ID" value="NZ_BORM01000001.1"/>
</dbReference>